<dbReference type="PANTHER" id="PTHR10309">
    <property type="entry name" value="MANNOSE-6-PHOSPHATE ISOMERASE"/>
    <property type="match status" value="1"/>
</dbReference>
<evidence type="ECO:0000259" key="9">
    <source>
        <dbReference type="Pfam" id="PF20511"/>
    </source>
</evidence>
<comment type="similarity">
    <text evidence="2">Belongs to the mannose-6-phosphate isomerase type 1 family.</text>
</comment>
<evidence type="ECO:0000256" key="4">
    <source>
        <dbReference type="ARBA" id="ARBA00022723"/>
    </source>
</evidence>
<proteinExistence type="inferred from homology"/>
<organism evidence="10 11">
    <name type="scientific">Barrientosiimonas humi</name>
    <dbReference type="NCBI Taxonomy" id="999931"/>
    <lineage>
        <taxon>Bacteria</taxon>
        <taxon>Bacillati</taxon>
        <taxon>Actinomycetota</taxon>
        <taxon>Actinomycetes</taxon>
        <taxon>Micrococcales</taxon>
        <taxon>Dermacoccaceae</taxon>
        <taxon>Barrientosiimonas</taxon>
    </lineage>
</organism>
<sequence>MQLLEGHIQHYAWGSHEVIARMTGRAAPTPEPEAELWLGAHEAAPSRLLGDGAQGHLDGLVAADPQRVLGDLAARFGGRLPFLLKVLAPVQALSIQAHPSVEEAASAPAGTYGDGWAKPEAWYALTDFEVFAGLRRFDDTRALAELLDVEALTGHVAAATEAPEPARALLATLLHLSSDEQAELADAVVEACRPLAPAEPALDAVVRIAEQHPRDIGLVVLLVMRHVVLRPGDYAFVDAGVLHAGVRGVVVEILANSDNVVRAGLTPKHIDVDELLRIADLDRQIEPERGVLDEGWTCFPASTPYFMLRTAPVAADPLPVPADGRPRILFALDAPVEVVGPQATVRVAPGQGCFLEAGDRAHVRAAAPAEAGSASDAARPRVFLAAPGDA</sequence>
<dbReference type="InterPro" id="IPR014710">
    <property type="entry name" value="RmlC-like_jellyroll"/>
</dbReference>
<dbReference type="OrthoDB" id="9792649at2"/>
<reference evidence="10 11" key="1">
    <citation type="submission" date="2019-06" db="EMBL/GenBank/DDBJ databases">
        <title>Sequencing the genomes of 1000 actinobacteria strains.</title>
        <authorList>
            <person name="Klenk H.-P."/>
        </authorList>
    </citation>
    <scope>NUCLEOTIDE SEQUENCE [LARGE SCALE GENOMIC DNA]</scope>
    <source>
        <strain evidence="10 11">DSM 24617</strain>
    </source>
</reference>
<protein>
    <recommendedName>
        <fullName evidence="3">mannose-6-phosphate isomerase</fullName>
        <ecNumber evidence="3">5.3.1.8</ecNumber>
    </recommendedName>
</protein>
<evidence type="ECO:0000256" key="5">
    <source>
        <dbReference type="ARBA" id="ARBA00022833"/>
    </source>
</evidence>
<gene>
    <name evidence="10" type="ORF">FB554_2589</name>
</gene>
<dbReference type="NCBIfam" id="TIGR00218">
    <property type="entry name" value="manA"/>
    <property type="match status" value="1"/>
</dbReference>
<keyword evidence="6 10" id="KW-0413">Isomerase</keyword>
<evidence type="ECO:0000256" key="8">
    <source>
        <dbReference type="PIRSR" id="PIRSR001480-2"/>
    </source>
</evidence>
<feature type="binding site" evidence="8">
    <location>
        <position position="120"/>
    </location>
    <ligand>
        <name>Zn(2+)</name>
        <dbReference type="ChEBI" id="CHEBI:29105"/>
    </ligand>
</feature>
<dbReference type="InterPro" id="IPR001250">
    <property type="entry name" value="Man6P_Isoase-1"/>
</dbReference>
<dbReference type="SUPFAM" id="SSF51182">
    <property type="entry name" value="RmlC-like cupins"/>
    <property type="match status" value="1"/>
</dbReference>
<name>A0A542XF11_9MICO</name>
<feature type="binding site" evidence="8">
    <location>
        <position position="96"/>
    </location>
    <ligand>
        <name>Zn(2+)</name>
        <dbReference type="ChEBI" id="CHEBI:29105"/>
    </ligand>
</feature>
<evidence type="ECO:0000256" key="3">
    <source>
        <dbReference type="ARBA" id="ARBA00011956"/>
    </source>
</evidence>
<comment type="cofactor">
    <cofactor evidence="8">
        <name>Zn(2+)</name>
        <dbReference type="ChEBI" id="CHEBI:29105"/>
    </cofactor>
    <text evidence="8">Binds 1 zinc ion per subunit.</text>
</comment>
<keyword evidence="5 8" id="KW-0862">Zinc</keyword>
<keyword evidence="4 8" id="KW-0479">Metal-binding</keyword>
<evidence type="ECO:0000256" key="7">
    <source>
        <dbReference type="PIRSR" id="PIRSR001480-1"/>
    </source>
</evidence>
<feature type="binding site" evidence="8">
    <location>
        <position position="243"/>
    </location>
    <ligand>
        <name>Zn(2+)</name>
        <dbReference type="ChEBI" id="CHEBI:29105"/>
    </ligand>
</feature>
<feature type="binding site" evidence="8">
    <location>
        <position position="98"/>
    </location>
    <ligand>
        <name>Zn(2+)</name>
        <dbReference type="ChEBI" id="CHEBI:29105"/>
    </ligand>
</feature>
<feature type="active site" evidence="7">
    <location>
        <position position="262"/>
    </location>
</feature>
<dbReference type="GO" id="GO:0009298">
    <property type="term" value="P:GDP-mannose biosynthetic process"/>
    <property type="evidence" value="ECO:0007669"/>
    <property type="project" value="InterPro"/>
</dbReference>
<dbReference type="InterPro" id="IPR046457">
    <property type="entry name" value="PMI_typeI_cat"/>
</dbReference>
<comment type="caution">
    <text evidence="10">The sequence shown here is derived from an EMBL/GenBank/DDBJ whole genome shotgun (WGS) entry which is preliminary data.</text>
</comment>
<evidence type="ECO:0000313" key="11">
    <source>
        <dbReference type="Proteomes" id="UP000318336"/>
    </source>
</evidence>
<evidence type="ECO:0000256" key="2">
    <source>
        <dbReference type="ARBA" id="ARBA00010772"/>
    </source>
</evidence>
<dbReference type="EC" id="5.3.1.8" evidence="3"/>
<dbReference type="PRINTS" id="PR00714">
    <property type="entry name" value="MAN6PISMRASE"/>
</dbReference>
<dbReference type="EMBL" id="VFOK01000001">
    <property type="protein sequence ID" value="TQL34419.1"/>
    <property type="molecule type" value="Genomic_DNA"/>
</dbReference>
<dbReference type="PANTHER" id="PTHR10309:SF0">
    <property type="entry name" value="MANNOSE-6-PHOSPHATE ISOMERASE"/>
    <property type="match status" value="1"/>
</dbReference>
<keyword evidence="11" id="KW-1185">Reference proteome</keyword>
<dbReference type="InterPro" id="IPR011051">
    <property type="entry name" value="RmlC_Cupin_sf"/>
</dbReference>
<dbReference type="GO" id="GO:0005829">
    <property type="term" value="C:cytosol"/>
    <property type="evidence" value="ECO:0007669"/>
    <property type="project" value="TreeGrafter"/>
</dbReference>
<evidence type="ECO:0000256" key="1">
    <source>
        <dbReference type="ARBA" id="ARBA00000757"/>
    </source>
</evidence>
<dbReference type="Pfam" id="PF20511">
    <property type="entry name" value="PMI_typeI_cat"/>
    <property type="match status" value="1"/>
</dbReference>
<dbReference type="CDD" id="cd07011">
    <property type="entry name" value="cupin_PMI_type_I_N"/>
    <property type="match status" value="1"/>
</dbReference>
<dbReference type="GO" id="GO:0005975">
    <property type="term" value="P:carbohydrate metabolic process"/>
    <property type="evidence" value="ECO:0007669"/>
    <property type="project" value="InterPro"/>
</dbReference>
<evidence type="ECO:0000256" key="6">
    <source>
        <dbReference type="ARBA" id="ARBA00023235"/>
    </source>
</evidence>
<dbReference type="RefSeq" id="WP_142006685.1">
    <property type="nucleotide sequence ID" value="NZ_CAJTBP010000001.1"/>
</dbReference>
<dbReference type="InterPro" id="IPR016305">
    <property type="entry name" value="Mannose-6-P_Isomerase"/>
</dbReference>
<feature type="domain" description="Phosphomannose isomerase type I catalytic" evidence="9">
    <location>
        <begin position="3"/>
        <end position="135"/>
    </location>
</feature>
<dbReference type="AlphaFoldDB" id="A0A542XF11"/>
<accession>A0A542XF11</accession>
<dbReference type="GO" id="GO:0004476">
    <property type="term" value="F:mannose-6-phosphate isomerase activity"/>
    <property type="evidence" value="ECO:0007669"/>
    <property type="project" value="UniProtKB-EC"/>
</dbReference>
<dbReference type="GO" id="GO:0008270">
    <property type="term" value="F:zinc ion binding"/>
    <property type="evidence" value="ECO:0007669"/>
    <property type="project" value="InterPro"/>
</dbReference>
<evidence type="ECO:0000313" key="10">
    <source>
        <dbReference type="EMBL" id="TQL34419.1"/>
    </source>
</evidence>
<dbReference type="PIRSF" id="PIRSF001480">
    <property type="entry name" value="Mannose-6-phosphate_isomerase"/>
    <property type="match status" value="1"/>
</dbReference>
<comment type="catalytic activity">
    <reaction evidence="1">
        <text>D-mannose 6-phosphate = D-fructose 6-phosphate</text>
        <dbReference type="Rhea" id="RHEA:12356"/>
        <dbReference type="ChEBI" id="CHEBI:58735"/>
        <dbReference type="ChEBI" id="CHEBI:61527"/>
        <dbReference type="EC" id="5.3.1.8"/>
    </reaction>
</comment>
<dbReference type="Gene3D" id="2.60.120.10">
    <property type="entry name" value="Jelly Rolls"/>
    <property type="match status" value="2"/>
</dbReference>
<dbReference type="Proteomes" id="UP000318336">
    <property type="component" value="Unassembled WGS sequence"/>
</dbReference>
<dbReference type="Gene3D" id="1.10.441.10">
    <property type="entry name" value="Phosphomannose Isomerase, domain 2"/>
    <property type="match status" value="1"/>
</dbReference>